<dbReference type="InterPro" id="IPR000873">
    <property type="entry name" value="AMP-dep_synth/lig_dom"/>
</dbReference>
<dbReference type="GO" id="GO:0005524">
    <property type="term" value="F:ATP binding"/>
    <property type="evidence" value="ECO:0007669"/>
    <property type="project" value="UniProtKB-KW"/>
</dbReference>
<dbReference type="PANTHER" id="PTHR43272:SF33">
    <property type="entry name" value="AMP-BINDING DOMAIN-CONTAINING PROTEIN-RELATED"/>
    <property type="match status" value="1"/>
</dbReference>
<dbReference type="Pfam" id="PF00501">
    <property type="entry name" value="AMP-binding"/>
    <property type="match status" value="1"/>
</dbReference>
<dbReference type="SUPFAM" id="SSF56801">
    <property type="entry name" value="Acetyl-CoA synthetase-like"/>
    <property type="match status" value="1"/>
</dbReference>
<evidence type="ECO:0000313" key="4">
    <source>
        <dbReference type="EMBL" id="URW81000.1"/>
    </source>
</evidence>
<dbReference type="InterPro" id="IPR042099">
    <property type="entry name" value="ANL_N_sf"/>
</dbReference>
<keyword evidence="5" id="KW-1185">Reference proteome</keyword>
<dbReference type="GO" id="GO:0004467">
    <property type="term" value="F:long-chain fatty acid-CoA ligase activity"/>
    <property type="evidence" value="ECO:0007669"/>
    <property type="project" value="TreeGrafter"/>
</dbReference>
<name>A0A9J6ZU11_9BACT</name>
<evidence type="ECO:0000259" key="3">
    <source>
        <dbReference type="Pfam" id="PF00501"/>
    </source>
</evidence>
<organism evidence="4 5">
    <name type="scientific">Xiashengella succiniciproducens</name>
    <dbReference type="NCBI Taxonomy" id="2949635"/>
    <lineage>
        <taxon>Bacteria</taxon>
        <taxon>Pseudomonadati</taxon>
        <taxon>Bacteroidota</taxon>
        <taxon>Bacteroidia</taxon>
        <taxon>Marinilabiliales</taxon>
        <taxon>Marinilabiliaceae</taxon>
        <taxon>Xiashengella</taxon>
    </lineage>
</organism>
<dbReference type="GO" id="GO:0016020">
    <property type="term" value="C:membrane"/>
    <property type="evidence" value="ECO:0007669"/>
    <property type="project" value="TreeGrafter"/>
</dbReference>
<accession>A0A9J6ZU11</accession>
<dbReference type="EMBL" id="CP098400">
    <property type="protein sequence ID" value="URW81000.1"/>
    <property type="molecule type" value="Genomic_DNA"/>
</dbReference>
<evidence type="ECO:0000256" key="2">
    <source>
        <dbReference type="ARBA" id="ARBA00022840"/>
    </source>
</evidence>
<reference evidence="4" key="2">
    <citation type="submission" date="2022-06" db="EMBL/GenBank/DDBJ databases">
        <title>Xiashengella guii gen. nov. sp. nov., a bacterium isolated form anaerobic digestion tank.</title>
        <authorList>
            <person name="Huang H."/>
        </authorList>
    </citation>
    <scope>NUCLEOTIDE SEQUENCE</scope>
    <source>
        <strain evidence="4">Ai-910</strain>
    </source>
</reference>
<dbReference type="KEGG" id="alkq:M9189_06500"/>
<sequence length="634" mass="71047">MLSIIDYFEEKVGLFPDNPLVWEKTNGQFEPTSYKEIHDLVRKYAAGFMALGLQKGDRVSLLSEGRRDWLICELAILYAGGVNVPLSVKLEEANDLVFRINHSESRFVVVSGFQVAKIRAIKDKTPALESVIVFDEFEGIEERELSWAELLTKGVEFLDKDSQLLDSRRAEVKPNDLANISYTSGTTADPKGIMLSHRNYTANVEQAFSFIDIPSHFRTLVVLPWDHAFAHTAALYAFMYRGASIAAVKAGRTSNETLKNFAANIHEIKPHVLMSVPALAKNFRKNIEKGVQSKGKFAWLLFRAALAHAYWYNGTGDNKGKGLKRLTKPLGVLFDKILFSSVREGLGGELKFFIGGGALLDIELQRFFYALGIPMYQGYGLSEAAPIISANTPDHHKMGSSGRVVRNLEIKICDENGKELPLGVSGEIVVRGENVMLGYWKNPAASVDALKDGWLYTGDMGYLDKEGYLYVLGRYKSLLISHDGEKYSPEGIEEAIVDHCKSIDQVVLYNNQCAYTTAILVPNKDAVRTLLKHAGSKTDAEKKKIILDQIQKELAEFKKGGKLQDMFPQRWLPTVWFIAPEPFSEANRMLNSTMKIVRRAVEEKYSGEIEIMYKPGGREAIYEVNLGNLVEYLN</sequence>
<reference evidence="4" key="1">
    <citation type="submission" date="2022-05" db="EMBL/GenBank/DDBJ databases">
        <authorList>
            <person name="Sun X."/>
        </authorList>
    </citation>
    <scope>NUCLEOTIDE SEQUENCE</scope>
    <source>
        <strain evidence="4">Ai-910</strain>
    </source>
</reference>
<protein>
    <submittedName>
        <fullName evidence="4">AMP-binding protein</fullName>
    </submittedName>
</protein>
<evidence type="ECO:0000256" key="1">
    <source>
        <dbReference type="ARBA" id="ARBA00022741"/>
    </source>
</evidence>
<gene>
    <name evidence="4" type="ORF">M9189_06500</name>
</gene>
<dbReference type="RefSeq" id="WP_250725529.1">
    <property type="nucleotide sequence ID" value="NZ_CP098400.1"/>
</dbReference>
<keyword evidence="2" id="KW-0067">ATP-binding</keyword>
<evidence type="ECO:0000313" key="5">
    <source>
        <dbReference type="Proteomes" id="UP001056426"/>
    </source>
</evidence>
<keyword evidence="1" id="KW-0547">Nucleotide-binding</keyword>
<feature type="domain" description="AMP-dependent synthetase/ligase" evidence="3">
    <location>
        <begin position="8"/>
        <end position="440"/>
    </location>
</feature>
<dbReference type="PANTHER" id="PTHR43272">
    <property type="entry name" value="LONG-CHAIN-FATTY-ACID--COA LIGASE"/>
    <property type="match status" value="1"/>
</dbReference>
<dbReference type="Proteomes" id="UP001056426">
    <property type="component" value="Chromosome"/>
</dbReference>
<dbReference type="AlphaFoldDB" id="A0A9J6ZU11"/>
<dbReference type="Gene3D" id="3.40.50.12780">
    <property type="entry name" value="N-terminal domain of ligase-like"/>
    <property type="match status" value="1"/>
</dbReference>
<proteinExistence type="predicted"/>